<proteinExistence type="inferred from homology"/>
<comment type="caution">
    <text evidence="5">The sequence shown here is derived from an EMBL/GenBank/DDBJ whole genome shotgun (WGS) entry which is preliminary data.</text>
</comment>
<gene>
    <name evidence="5" type="ORF">ElyMa_000715600</name>
</gene>
<name>A0AAV4GKL6_9GAST</name>
<evidence type="ECO:0000256" key="3">
    <source>
        <dbReference type="ARBA" id="ARBA00023134"/>
    </source>
</evidence>
<dbReference type="InterPro" id="IPR045058">
    <property type="entry name" value="GIMA/IAN/Toc"/>
</dbReference>
<feature type="domain" description="AIG1-type G" evidence="4">
    <location>
        <begin position="3"/>
        <end position="216"/>
    </location>
</feature>
<evidence type="ECO:0000256" key="1">
    <source>
        <dbReference type="ARBA" id="ARBA00008535"/>
    </source>
</evidence>
<evidence type="ECO:0000256" key="2">
    <source>
        <dbReference type="ARBA" id="ARBA00022741"/>
    </source>
</evidence>
<evidence type="ECO:0000313" key="6">
    <source>
        <dbReference type="Proteomes" id="UP000762676"/>
    </source>
</evidence>
<reference evidence="5 6" key="1">
    <citation type="journal article" date="2021" name="Elife">
        <title>Chloroplast acquisition without the gene transfer in kleptoplastic sea slugs, Plakobranchus ocellatus.</title>
        <authorList>
            <person name="Maeda T."/>
            <person name="Takahashi S."/>
            <person name="Yoshida T."/>
            <person name="Shimamura S."/>
            <person name="Takaki Y."/>
            <person name="Nagai Y."/>
            <person name="Toyoda A."/>
            <person name="Suzuki Y."/>
            <person name="Arimoto A."/>
            <person name="Ishii H."/>
            <person name="Satoh N."/>
            <person name="Nishiyama T."/>
            <person name="Hasebe M."/>
            <person name="Maruyama T."/>
            <person name="Minagawa J."/>
            <person name="Obokata J."/>
            <person name="Shigenobu S."/>
        </authorList>
    </citation>
    <scope>NUCLEOTIDE SEQUENCE [LARGE SCALE GENOMIC DNA]</scope>
</reference>
<dbReference type="InterPro" id="IPR027417">
    <property type="entry name" value="P-loop_NTPase"/>
</dbReference>
<sequence length="216" mass="23768">MENGTVFLHLLGKTGTGISSTGNTILNQKVFNAKSSLSAVTTSIQKHEGFINSRKVVVVDGPGLVGVNTGVSHEAINQFKQVVDENRDSKHVFLVVCRYGERFTEEDQEMIKCLKANIGGKSTLENHSIVVLTCGDNLRDTEDEDLTFEQWCHQQGGTFSSLRRDCGKRVLLVDNSRNPGKQAGSFLGELDMEIRSLDSRGVLTLKPSPFSFCVIF</sequence>
<dbReference type="Pfam" id="PF04548">
    <property type="entry name" value="AIG1"/>
    <property type="match status" value="1"/>
</dbReference>
<evidence type="ECO:0000313" key="5">
    <source>
        <dbReference type="EMBL" id="GFR86258.1"/>
    </source>
</evidence>
<keyword evidence="3" id="KW-0342">GTP-binding</keyword>
<dbReference type="Gene3D" id="3.40.50.300">
    <property type="entry name" value="P-loop containing nucleotide triphosphate hydrolases"/>
    <property type="match status" value="1"/>
</dbReference>
<dbReference type="SUPFAM" id="SSF52540">
    <property type="entry name" value="P-loop containing nucleoside triphosphate hydrolases"/>
    <property type="match status" value="1"/>
</dbReference>
<dbReference type="PROSITE" id="PS51720">
    <property type="entry name" value="G_AIG1"/>
    <property type="match status" value="1"/>
</dbReference>
<organism evidence="5 6">
    <name type="scientific">Elysia marginata</name>
    <dbReference type="NCBI Taxonomy" id="1093978"/>
    <lineage>
        <taxon>Eukaryota</taxon>
        <taxon>Metazoa</taxon>
        <taxon>Spiralia</taxon>
        <taxon>Lophotrochozoa</taxon>
        <taxon>Mollusca</taxon>
        <taxon>Gastropoda</taxon>
        <taxon>Heterobranchia</taxon>
        <taxon>Euthyneura</taxon>
        <taxon>Panpulmonata</taxon>
        <taxon>Sacoglossa</taxon>
        <taxon>Placobranchoidea</taxon>
        <taxon>Plakobranchidae</taxon>
        <taxon>Elysia</taxon>
    </lineage>
</organism>
<dbReference type="PANTHER" id="PTHR10903:SF184">
    <property type="entry name" value="GTP-BINDING PROTEIN A"/>
    <property type="match status" value="1"/>
</dbReference>
<accession>A0AAV4GKL6</accession>
<keyword evidence="2" id="KW-0547">Nucleotide-binding</keyword>
<dbReference type="AlphaFoldDB" id="A0AAV4GKL6"/>
<comment type="similarity">
    <text evidence="1">Belongs to the TRAFAC class TrmE-Era-EngA-EngB-Septin-like GTPase superfamily. AIG1/Toc34/Toc159-like paraseptin GTPase family. IAN subfamily.</text>
</comment>
<dbReference type="EMBL" id="BMAT01001472">
    <property type="protein sequence ID" value="GFR86258.1"/>
    <property type="molecule type" value="Genomic_DNA"/>
</dbReference>
<protein>
    <submittedName>
        <fullName evidence="5">GTPase IMAP family member 7</fullName>
    </submittedName>
</protein>
<dbReference type="Proteomes" id="UP000762676">
    <property type="component" value="Unassembled WGS sequence"/>
</dbReference>
<keyword evidence="6" id="KW-1185">Reference proteome</keyword>
<dbReference type="InterPro" id="IPR006703">
    <property type="entry name" value="G_AIG1"/>
</dbReference>
<dbReference type="GO" id="GO:0005525">
    <property type="term" value="F:GTP binding"/>
    <property type="evidence" value="ECO:0007669"/>
    <property type="project" value="UniProtKB-KW"/>
</dbReference>
<evidence type="ECO:0000259" key="4">
    <source>
        <dbReference type="PROSITE" id="PS51720"/>
    </source>
</evidence>
<dbReference type="PANTHER" id="PTHR10903">
    <property type="entry name" value="GTPASE, IMAP FAMILY MEMBER-RELATED"/>
    <property type="match status" value="1"/>
</dbReference>